<evidence type="ECO:0000313" key="1">
    <source>
        <dbReference type="EMBL" id="KXK09314.1"/>
    </source>
</evidence>
<comment type="caution">
    <text evidence="1">The sequence shown here is derived from an EMBL/GenBank/DDBJ whole genome shotgun (WGS) entry which is preliminary data.</text>
</comment>
<gene>
    <name evidence="1" type="ORF">UZ20_WS6002000622</name>
</gene>
<organism evidence="1 2">
    <name type="scientific">candidate division WS6 bacterium OLB21</name>
    <dbReference type="NCBI Taxonomy" id="1617427"/>
    <lineage>
        <taxon>Bacteria</taxon>
        <taxon>Candidatus Dojkabacteria</taxon>
    </lineage>
</organism>
<dbReference type="EMBL" id="JYPD01000019">
    <property type="protein sequence ID" value="KXK09314.1"/>
    <property type="molecule type" value="Genomic_DNA"/>
</dbReference>
<protein>
    <submittedName>
        <fullName evidence="1">Uncharacterized protein</fullName>
    </submittedName>
</protein>
<dbReference type="STRING" id="1617427.UZ20_WS6002000622"/>
<dbReference type="AlphaFoldDB" id="A0A136KIR8"/>
<name>A0A136KIR8_9BACT</name>
<accession>A0A136KIR8</accession>
<reference evidence="1 2" key="1">
    <citation type="submission" date="2015-02" db="EMBL/GenBank/DDBJ databases">
        <title>Improved understanding of the partial-nitritation anammox process through 23 genomes representing the majority of the microbial community.</title>
        <authorList>
            <person name="Speth D.R."/>
            <person name="In T Zandt M."/>
            <person name="Guerrero Cruz S."/>
            <person name="Jetten M.S."/>
            <person name="Dutilh B.E."/>
        </authorList>
    </citation>
    <scope>NUCLEOTIDE SEQUENCE [LARGE SCALE GENOMIC DNA]</scope>
    <source>
        <strain evidence="1">OLB21</strain>
    </source>
</reference>
<proteinExistence type="predicted"/>
<dbReference type="Proteomes" id="UP000070449">
    <property type="component" value="Unassembled WGS sequence"/>
</dbReference>
<sequence>MAGILEKQKLIITVAEAKKLLGKDYATKADEEIEKLIKEMSFLAKLLIEDGILFRLD</sequence>
<evidence type="ECO:0000313" key="2">
    <source>
        <dbReference type="Proteomes" id="UP000070449"/>
    </source>
</evidence>